<dbReference type="InterPro" id="IPR016615">
    <property type="entry name" value="Otubain"/>
</dbReference>
<sequence>MENKSTKDQRVENSDVNQDELILQQQRRIEKEISESIALVGEKEPLKSLEQEYTEDEVYLSKAKALGEKYSYIRRTRPDGNCFFRAFSYAYLEKLIGDKNEYNKFRELAVKSKENLVALGFPQFTVEDFHDTFMEVIDKVGGDTESSYLELHKLFNEQGYSDYVVVYLRLITSGQLQREGDFYQHFIEGERTITEFCHQEVEPMYKESDHIHIIAMSTALGTGVRVRYMDRGAGTEVTAHDFPEGSTPAVHLLYRPGHYDILYP</sequence>
<dbReference type="InterPro" id="IPR042467">
    <property type="entry name" value="Peptidase_C65_otubain_sub2"/>
</dbReference>
<feature type="domain" description="OTU" evidence="8">
    <location>
        <begin position="71"/>
        <end position="264"/>
    </location>
</feature>
<dbReference type="InterPro" id="IPR003323">
    <property type="entry name" value="OTU_dom"/>
</dbReference>
<dbReference type="InterPro" id="IPR042468">
    <property type="entry name" value="Peptidase_C65_otubain_sub1"/>
</dbReference>
<proteinExistence type="inferred from homology"/>
<dbReference type="Gene3D" id="1.20.1300.20">
    <property type="entry name" value="Peptidase C65 Otubain, subdomain 2"/>
    <property type="match status" value="1"/>
</dbReference>
<name>A0ABM1ISP5_POLDO</name>
<evidence type="ECO:0000256" key="1">
    <source>
        <dbReference type="ARBA" id="ARBA00000707"/>
    </source>
</evidence>
<dbReference type="PIRSF" id="PIRSF013503">
    <property type="entry name" value="Ubiquitin_thioesterase_Otubain"/>
    <property type="match status" value="1"/>
</dbReference>
<keyword evidence="5" id="KW-0833">Ubl conjugation pathway</keyword>
<keyword evidence="9" id="KW-1185">Reference proteome</keyword>
<evidence type="ECO:0000256" key="4">
    <source>
        <dbReference type="ARBA" id="ARBA00022670"/>
    </source>
</evidence>
<keyword evidence="6" id="KW-0378">Hydrolase</keyword>
<dbReference type="CDD" id="cd22763">
    <property type="entry name" value="OTUB1"/>
    <property type="match status" value="1"/>
</dbReference>
<comment type="catalytic activity">
    <reaction evidence="1">
        <text>Thiol-dependent hydrolysis of ester, thioester, amide, peptide and isopeptide bonds formed by the C-terminal Gly of ubiquitin (a 76-residue protein attached to proteins as an intracellular targeting signal).</text>
        <dbReference type="EC" id="3.4.19.12"/>
    </reaction>
</comment>
<dbReference type="EC" id="3.4.19.12" evidence="3"/>
<evidence type="ECO:0000256" key="2">
    <source>
        <dbReference type="ARBA" id="ARBA00006579"/>
    </source>
</evidence>
<dbReference type="Gene3D" id="3.30.200.60">
    <property type="entry name" value="Peptidase C65 Otubain, subdomain 1"/>
    <property type="match status" value="1"/>
</dbReference>
<evidence type="ECO:0000256" key="3">
    <source>
        <dbReference type="ARBA" id="ARBA00012759"/>
    </source>
</evidence>
<accession>A0ABM1ISP5</accession>
<comment type="similarity">
    <text evidence="2">Belongs to the peptidase C65 family.</text>
</comment>
<dbReference type="InterPro" id="IPR019400">
    <property type="entry name" value="Peptidase_C65_otubain"/>
</dbReference>
<evidence type="ECO:0000256" key="7">
    <source>
        <dbReference type="ARBA" id="ARBA00022807"/>
    </source>
</evidence>
<evidence type="ECO:0000259" key="8">
    <source>
        <dbReference type="PROSITE" id="PS50802"/>
    </source>
</evidence>
<dbReference type="InterPro" id="IPR038765">
    <property type="entry name" value="Papain-like_cys_pep_sf"/>
</dbReference>
<dbReference type="SUPFAM" id="SSF54001">
    <property type="entry name" value="Cysteine proteinases"/>
    <property type="match status" value="1"/>
</dbReference>
<organism evidence="9 10">
    <name type="scientific">Polistes dominula</name>
    <name type="common">European paper wasp</name>
    <name type="synonym">Vespa dominula</name>
    <dbReference type="NCBI Taxonomy" id="743375"/>
    <lineage>
        <taxon>Eukaryota</taxon>
        <taxon>Metazoa</taxon>
        <taxon>Ecdysozoa</taxon>
        <taxon>Arthropoda</taxon>
        <taxon>Hexapoda</taxon>
        <taxon>Insecta</taxon>
        <taxon>Pterygota</taxon>
        <taxon>Neoptera</taxon>
        <taxon>Endopterygota</taxon>
        <taxon>Hymenoptera</taxon>
        <taxon>Apocrita</taxon>
        <taxon>Aculeata</taxon>
        <taxon>Vespoidea</taxon>
        <taxon>Vespidae</taxon>
        <taxon>Polistinae</taxon>
        <taxon>Polistini</taxon>
        <taxon>Polistes</taxon>
    </lineage>
</organism>
<dbReference type="PROSITE" id="PS50802">
    <property type="entry name" value="OTU"/>
    <property type="match status" value="1"/>
</dbReference>
<gene>
    <name evidence="10" type="primary">LOC107069981</name>
</gene>
<evidence type="ECO:0000256" key="6">
    <source>
        <dbReference type="ARBA" id="ARBA00022801"/>
    </source>
</evidence>
<dbReference type="RefSeq" id="XP_015183232.1">
    <property type="nucleotide sequence ID" value="XM_015327746.1"/>
</dbReference>
<protein>
    <recommendedName>
        <fullName evidence="3">ubiquitinyl hydrolase 1</fullName>
        <ecNumber evidence="3">3.4.19.12</ecNumber>
    </recommendedName>
</protein>
<dbReference type="PANTHER" id="PTHR12931">
    <property type="entry name" value="UBIQUITIN THIOLESTERASE PROTEIN OTUB"/>
    <property type="match status" value="1"/>
</dbReference>
<evidence type="ECO:0000313" key="9">
    <source>
        <dbReference type="Proteomes" id="UP000694924"/>
    </source>
</evidence>
<dbReference type="Pfam" id="PF10275">
    <property type="entry name" value="Peptidase_C65"/>
    <property type="match status" value="1"/>
</dbReference>
<dbReference type="PANTHER" id="PTHR12931:SF15">
    <property type="entry name" value="UBIQUITIN THIOESTERASE OTUBAIN-LIKE"/>
    <property type="match status" value="1"/>
</dbReference>
<dbReference type="Proteomes" id="UP000694924">
    <property type="component" value="Unplaced"/>
</dbReference>
<evidence type="ECO:0000256" key="5">
    <source>
        <dbReference type="ARBA" id="ARBA00022786"/>
    </source>
</evidence>
<keyword evidence="7" id="KW-0788">Thiol protease</keyword>
<evidence type="ECO:0000313" key="10">
    <source>
        <dbReference type="RefSeq" id="XP_015183232.1"/>
    </source>
</evidence>
<dbReference type="GeneID" id="107069981"/>
<keyword evidence="4" id="KW-0645">Protease</keyword>
<reference evidence="10" key="1">
    <citation type="submission" date="2025-08" db="UniProtKB">
        <authorList>
            <consortium name="RefSeq"/>
        </authorList>
    </citation>
    <scope>IDENTIFICATION</scope>
    <source>
        <tissue evidence="10">Whole body</tissue>
    </source>
</reference>